<evidence type="ECO:0000313" key="3">
    <source>
        <dbReference type="EMBL" id="ORX55494.1"/>
    </source>
</evidence>
<evidence type="ECO:0000256" key="1">
    <source>
        <dbReference type="SAM" id="MobiDB-lite"/>
    </source>
</evidence>
<dbReference type="PANTHER" id="PTHR40050:SF1">
    <property type="entry name" value="INNER SPORE COAT PROTEIN H"/>
    <property type="match status" value="1"/>
</dbReference>
<evidence type="ECO:0000256" key="2">
    <source>
        <dbReference type="SAM" id="SignalP"/>
    </source>
</evidence>
<dbReference type="Pfam" id="PF08757">
    <property type="entry name" value="CotH"/>
    <property type="match status" value="1"/>
</dbReference>
<gene>
    <name evidence="3" type="ORF">BCR36DRAFT_410414</name>
</gene>
<name>A0A1Y1VGE0_9FUNG</name>
<protein>
    <recommendedName>
        <fullName evidence="5">Coth-domain-containing protein</fullName>
    </recommendedName>
</protein>
<dbReference type="Proteomes" id="UP000193719">
    <property type="component" value="Unassembled WGS sequence"/>
</dbReference>
<keyword evidence="2" id="KW-0732">Signal</keyword>
<feature type="signal peptide" evidence="2">
    <location>
        <begin position="1"/>
        <end position="18"/>
    </location>
</feature>
<dbReference type="OrthoDB" id="2387105at2759"/>
<evidence type="ECO:0008006" key="5">
    <source>
        <dbReference type="Google" id="ProtNLM"/>
    </source>
</evidence>
<dbReference type="EMBL" id="MCFH01000009">
    <property type="protein sequence ID" value="ORX55494.1"/>
    <property type="molecule type" value="Genomic_DNA"/>
</dbReference>
<evidence type="ECO:0000313" key="4">
    <source>
        <dbReference type="Proteomes" id="UP000193719"/>
    </source>
</evidence>
<dbReference type="InterPro" id="IPR014867">
    <property type="entry name" value="Spore_coat_CotH_CotH2/3/7"/>
</dbReference>
<proteinExistence type="predicted"/>
<sequence length="680" mass="78679">MLKHFVLLLVFLVSIAYSRTVHFKFLGFGEKAEVIVDNKKYSLTRTAGEPYFSAKVNVIPAGYFKYKYVLDNVEEDFERECPLEMTKTYIDFYGRKDTIKELGKFQYSENHWNRSIGKTNLFDDSYIPTIHITGNKTETFFHNPAISIKAEKVTVYLKDEKKAFTNVPLVAKNKDFEKFQIKMTLSKTANIHQRYLLKFRNGSEDPINLRQTIYGNINQAIGIPSIHSVMVRVYYNMKPAGFYTMQEEAVSESFLRAEFYGNAETETIDAPSSMGDAFDCSTGGDFEYKPYNMSYYDPFAQKIGKDKTKVVALTEAIEKLDTNNEEELAEFEKKWFDIDTFQKAMCMEYLTGDWDGYWFFTSNFVVYEDIKSSTENTFKFFYITQDHDETFGVGITDRINTVGYDFPKLSYTTMLNKTWHLDPFDADHRTLVDKFIASSPKLQQRFQNNLISIVQNIFNPVAFRKVVDTYYERYEPEVKWDYSFERPYRRTKMVPDWRYNDFLVAFENSLPGLPWGLYEWVKLRSEAIKNEFCISWEGDENPPDASCVPYKIPYLDDEKTTVVEEPTTTMLEETTTTNVEPTTTSLEETTTTNAEPTTTSLEETTTTNAEPTTTSLEETTTTAEPTTTSLEETTTTNAEPTTTKSTKTIPTSVGGFVDWFKNKKPSDFQNPKVKRTLQVQ</sequence>
<reference evidence="3 4" key="1">
    <citation type="submission" date="2016-08" db="EMBL/GenBank/DDBJ databases">
        <title>Genomes of anaerobic fungi encode conserved fungal cellulosomes for biomass hydrolysis.</title>
        <authorList>
            <consortium name="DOE Joint Genome Institute"/>
            <person name="Haitjema C.H."/>
            <person name="Gilmore S.P."/>
            <person name="Henske J.K."/>
            <person name="Solomon K.V."/>
            <person name="De Groot R."/>
            <person name="Kuo A."/>
            <person name="Mondo S.J."/>
            <person name="Salamov A.A."/>
            <person name="Labutti K."/>
            <person name="Zhao Z."/>
            <person name="Chiniquy J."/>
            <person name="Barry K."/>
            <person name="Brewer H.M."/>
            <person name="Purvine S.O."/>
            <person name="Wright A.T."/>
            <person name="Boxma B."/>
            <person name="Van Alen T."/>
            <person name="Hackstein J.H."/>
            <person name="Baker S.E."/>
            <person name="Grigoriev I.V."/>
            <person name="O'Malley M.A."/>
        </authorList>
    </citation>
    <scope>NUCLEOTIDE SEQUENCE [LARGE SCALE GENOMIC DNA]</scope>
    <source>
        <strain evidence="4">finn</strain>
    </source>
</reference>
<comment type="caution">
    <text evidence="3">The sequence shown here is derived from an EMBL/GenBank/DDBJ whole genome shotgun (WGS) entry which is preliminary data.</text>
</comment>
<accession>A0A1Y1VGE0</accession>
<organism evidence="3 4">
    <name type="scientific">Piromyces finnis</name>
    <dbReference type="NCBI Taxonomy" id="1754191"/>
    <lineage>
        <taxon>Eukaryota</taxon>
        <taxon>Fungi</taxon>
        <taxon>Fungi incertae sedis</taxon>
        <taxon>Chytridiomycota</taxon>
        <taxon>Chytridiomycota incertae sedis</taxon>
        <taxon>Neocallimastigomycetes</taxon>
        <taxon>Neocallimastigales</taxon>
        <taxon>Neocallimastigaceae</taxon>
        <taxon>Piromyces</taxon>
    </lineage>
</organism>
<keyword evidence="4" id="KW-1185">Reference proteome</keyword>
<reference evidence="3 4" key="2">
    <citation type="submission" date="2016-08" db="EMBL/GenBank/DDBJ databases">
        <title>Pervasive Adenine N6-methylation of Active Genes in Fungi.</title>
        <authorList>
            <consortium name="DOE Joint Genome Institute"/>
            <person name="Mondo S.J."/>
            <person name="Dannebaum R.O."/>
            <person name="Kuo R.C."/>
            <person name="Labutti K."/>
            <person name="Haridas S."/>
            <person name="Kuo A."/>
            <person name="Salamov A."/>
            <person name="Ahrendt S.R."/>
            <person name="Lipzen A."/>
            <person name="Sullivan W."/>
            <person name="Andreopoulos W.B."/>
            <person name="Clum A."/>
            <person name="Lindquist E."/>
            <person name="Daum C."/>
            <person name="Ramamoorthy G.K."/>
            <person name="Gryganskyi A."/>
            <person name="Culley D."/>
            <person name="Magnuson J.K."/>
            <person name="James T.Y."/>
            <person name="O'Malley M.A."/>
            <person name="Stajich J.E."/>
            <person name="Spatafora J.W."/>
            <person name="Visel A."/>
            <person name="Grigoriev I.V."/>
        </authorList>
    </citation>
    <scope>NUCLEOTIDE SEQUENCE [LARGE SCALE GENOMIC DNA]</scope>
    <source>
        <strain evidence="4">finn</strain>
    </source>
</reference>
<dbReference type="AlphaFoldDB" id="A0A1Y1VGE0"/>
<dbReference type="PANTHER" id="PTHR40050">
    <property type="entry name" value="INNER SPORE COAT PROTEIN H"/>
    <property type="match status" value="1"/>
</dbReference>
<feature type="chain" id="PRO_5013095931" description="Coth-domain-containing protein" evidence="2">
    <location>
        <begin position="19"/>
        <end position="680"/>
    </location>
</feature>
<dbReference type="STRING" id="1754191.A0A1Y1VGE0"/>
<feature type="region of interest" description="Disordered" evidence="1">
    <location>
        <begin position="571"/>
        <end position="649"/>
    </location>
</feature>